<keyword evidence="6" id="KW-0378">Hydrolase</keyword>
<comment type="catalytic activity">
    <reaction evidence="14">
        <text>DNA(n) + a 2'-deoxyribonucleoside 5'-triphosphate = DNA(n+1) + diphosphate</text>
        <dbReference type="Rhea" id="RHEA:22508"/>
        <dbReference type="Rhea" id="RHEA-COMP:17339"/>
        <dbReference type="Rhea" id="RHEA-COMP:17340"/>
        <dbReference type="ChEBI" id="CHEBI:33019"/>
        <dbReference type="ChEBI" id="CHEBI:61560"/>
        <dbReference type="ChEBI" id="CHEBI:173112"/>
        <dbReference type="EC" id="2.7.7.7"/>
    </reaction>
</comment>
<evidence type="ECO:0000313" key="16">
    <source>
        <dbReference type="EMBL" id="MBW0465780.1"/>
    </source>
</evidence>
<dbReference type="GO" id="GO:0003887">
    <property type="term" value="F:DNA-directed DNA polymerase activity"/>
    <property type="evidence" value="ECO:0007669"/>
    <property type="project" value="UniProtKB-KW"/>
</dbReference>
<dbReference type="GO" id="GO:0016787">
    <property type="term" value="F:hydrolase activity"/>
    <property type="evidence" value="ECO:0007669"/>
    <property type="project" value="UniProtKB-KW"/>
</dbReference>
<evidence type="ECO:0000256" key="10">
    <source>
        <dbReference type="ARBA" id="ARBA00022918"/>
    </source>
</evidence>
<dbReference type="Proteomes" id="UP000765509">
    <property type="component" value="Unassembled WGS sequence"/>
</dbReference>
<dbReference type="InterPro" id="IPR039537">
    <property type="entry name" value="Retrotran_Ty1/copia-like"/>
</dbReference>
<dbReference type="OrthoDB" id="7691805at2759"/>
<dbReference type="EMBL" id="AVOT02001125">
    <property type="protein sequence ID" value="MBW0465780.1"/>
    <property type="molecule type" value="Genomic_DNA"/>
</dbReference>
<dbReference type="Pfam" id="PF25597">
    <property type="entry name" value="SH3_retrovirus"/>
    <property type="match status" value="1"/>
</dbReference>
<keyword evidence="5" id="KW-0255">Endonuclease</keyword>
<evidence type="ECO:0000256" key="6">
    <source>
        <dbReference type="ARBA" id="ARBA00022801"/>
    </source>
</evidence>
<keyword evidence="11" id="KW-0239">DNA-directed DNA polymerase</keyword>
<proteinExistence type="predicted"/>
<comment type="catalytic activity">
    <reaction evidence="13">
        <text>DNA(n) + a 2'-deoxyribonucleoside 5'-triphosphate = DNA(n+1) + diphosphate</text>
        <dbReference type="Rhea" id="RHEA:22508"/>
        <dbReference type="Rhea" id="RHEA-COMP:17339"/>
        <dbReference type="Rhea" id="RHEA-COMP:17340"/>
        <dbReference type="ChEBI" id="CHEBI:33019"/>
        <dbReference type="ChEBI" id="CHEBI:61560"/>
        <dbReference type="ChEBI" id="CHEBI:173112"/>
        <dbReference type="EC" id="2.7.7.49"/>
    </reaction>
</comment>
<evidence type="ECO:0000256" key="12">
    <source>
        <dbReference type="ARBA" id="ARBA00023172"/>
    </source>
</evidence>
<dbReference type="PANTHER" id="PTHR42648:SF11">
    <property type="entry name" value="TRANSPOSON TY4-P GAG-POL POLYPROTEIN"/>
    <property type="match status" value="1"/>
</dbReference>
<comment type="caution">
    <text evidence="16">The sequence shown here is derived from an EMBL/GenBank/DDBJ whole genome shotgun (WGS) entry which is preliminary data.</text>
</comment>
<evidence type="ECO:0000256" key="9">
    <source>
        <dbReference type="ARBA" id="ARBA00022908"/>
    </source>
</evidence>
<keyword evidence="2" id="KW-0548">Nucleotidyltransferase</keyword>
<keyword evidence="8" id="KW-0694">RNA-binding</keyword>
<dbReference type="PANTHER" id="PTHR42648">
    <property type="entry name" value="TRANSPOSASE, PUTATIVE-RELATED"/>
    <property type="match status" value="1"/>
</dbReference>
<dbReference type="AlphaFoldDB" id="A0A9Q3BJ28"/>
<keyword evidence="7" id="KW-0460">Magnesium</keyword>
<evidence type="ECO:0000256" key="1">
    <source>
        <dbReference type="ARBA" id="ARBA00022578"/>
    </source>
</evidence>
<dbReference type="GO" id="GO:0003723">
    <property type="term" value="F:RNA binding"/>
    <property type="evidence" value="ECO:0007669"/>
    <property type="project" value="UniProtKB-KW"/>
</dbReference>
<keyword evidence="10" id="KW-0695">RNA-directed DNA polymerase</keyword>
<evidence type="ECO:0000256" key="3">
    <source>
        <dbReference type="ARBA" id="ARBA00022722"/>
    </source>
</evidence>
<dbReference type="GO" id="GO:0032196">
    <property type="term" value="P:transposition"/>
    <property type="evidence" value="ECO:0007669"/>
    <property type="project" value="UniProtKB-KW"/>
</dbReference>
<evidence type="ECO:0000256" key="4">
    <source>
        <dbReference type="ARBA" id="ARBA00022723"/>
    </source>
</evidence>
<dbReference type="GO" id="GO:0005634">
    <property type="term" value="C:nucleus"/>
    <property type="evidence" value="ECO:0007669"/>
    <property type="project" value="UniProtKB-ARBA"/>
</dbReference>
<evidence type="ECO:0000256" key="8">
    <source>
        <dbReference type="ARBA" id="ARBA00022884"/>
    </source>
</evidence>
<dbReference type="InterPro" id="IPR057670">
    <property type="entry name" value="SH3_retrovirus"/>
</dbReference>
<evidence type="ECO:0000259" key="15">
    <source>
        <dbReference type="PROSITE" id="PS50994"/>
    </source>
</evidence>
<keyword evidence="4" id="KW-0479">Metal-binding</keyword>
<feature type="domain" description="Integrase catalytic" evidence="15">
    <location>
        <begin position="1"/>
        <end position="107"/>
    </location>
</feature>
<gene>
    <name evidence="16" type="ORF">O181_005495</name>
</gene>
<evidence type="ECO:0000256" key="13">
    <source>
        <dbReference type="ARBA" id="ARBA00048173"/>
    </source>
</evidence>
<accession>A0A9Q3BJ28</accession>
<name>A0A9Q3BJ28_9BASI</name>
<evidence type="ECO:0000256" key="7">
    <source>
        <dbReference type="ARBA" id="ARBA00022842"/>
    </source>
</evidence>
<keyword evidence="1" id="KW-0815">Transposition</keyword>
<dbReference type="GO" id="GO:0015074">
    <property type="term" value="P:DNA integration"/>
    <property type="evidence" value="ECO:0007669"/>
    <property type="project" value="UniProtKB-KW"/>
</dbReference>
<dbReference type="SUPFAM" id="SSF53098">
    <property type="entry name" value="Ribonuclease H-like"/>
    <property type="match status" value="1"/>
</dbReference>
<dbReference type="PROSITE" id="PS50994">
    <property type="entry name" value="INTEGRASE"/>
    <property type="match status" value="1"/>
</dbReference>
<evidence type="ECO:0000256" key="5">
    <source>
        <dbReference type="ARBA" id="ARBA00022759"/>
    </source>
</evidence>
<keyword evidence="11" id="KW-0808">Transferase</keyword>
<protein>
    <recommendedName>
        <fullName evidence="15">Integrase catalytic domain-containing protein</fullName>
    </recommendedName>
</protein>
<sequence>MENAHKSKIKKVVTDGGGEFANHQFKELANQSGFAHVIAPPYTPEHNGVSERVNRTIIDKACCLLLMSKLPSQYRAKAINTATYLTNIIPISSKDNLSTFRLCTKKAPKIKKIQTFGCKVVFLIPKHKQIGKLAPVGEVGILLGLNNDSSYQILKLSDRKVYCSRHVIFFEKEFTPLEDNIESNLPLLIPSWKDTQEEDEFFECQEILEEDENRILEDLEL</sequence>
<dbReference type="GO" id="GO:0004519">
    <property type="term" value="F:endonuclease activity"/>
    <property type="evidence" value="ECO:0007669"/>
    <property type="project" value="UniProtKB-KW"/>
</dbReference>
<reference evidence="16" key="1">
    <citation type="submission" date="2021-03" db="EMBL/GenBank/DDBJ databases">
        <title>Draft genome sequence of rust myrtle Austropuccinia psidii MF-1, a brazilian biotype.</title>
        <authorList>
            <person name="Quecine M.C."/>
            <person name="Pachon D.M.R."/>
            <person name="Bonatelli M.L."/>
            <person name="Correr F.H."/>
            <person name="Franceschini L.M."/>
            <person name="Leite T.F."/>
            <person name="Margarido G.R.A."/>
            <person name="Almeida C.A."/>
            <person name="Ferrarezi J.A."/>
            <person name="Labate C.A."/>
        </authorList>
    </citation>
    <scope>NUCLEOTIDE SEQUENCE</scope>
    <source>
        <strain evidence="16">MF-1</strain>
    </source>
</reference>
<dbReference type="InterPro" id="IPR001584">
    <property type="entry name" value="Integrase_cat-core"/>
</dbReference>
<dbReference type="GO" id="GO:0003964">
    <property type="term" value="F:RNA-directed DNA polymerase activity"/>
    <property type="evidence" value="ECO:0007669"/>
    <property type="project" value="UniProtKB-KW"/>
</dbReference>
<dbReference type="Gene3D" id="3.30.420.10">
    <property type="entry name" value="Ribonuclease H-like superfamily/Ribonuclease H"/>
    <property type="match status" value="1"/>
</dbReference>
<organism evidence="16 17">
    <name type="scientific">Austropuccinia psidii MF-1</name>
    <dbReference type="NCBI Taxonomy" id="1389203"/>
    <lineage>
        <taxon>Eukaryota</taxon>
        <taxon>Fungi</taxon>
        <taxon>Dikarya</taxon>
        <taxon>Basidiomycota</taxon>
        <taxon>Pucciniomycotina</taxon>
        <taxon>Pucciniomycetes</taxon>
        <taxon>Pucciniales</taxon>
        <taxon>Sphaerophragmiaceae</taxon>
        <taxon>Austropuccinia</taxon>
    </lineage>
</organism>
<keyword evidence="9" id="KW-0229">DNA integration</keyword>
<evidence type="ECO:0000256" key="14">
    <source>
        <dbReference type="ARBA" id="ARBA00049244"/>
    </source>
</evidence>
<dbReference type="GO" id="GO:0006310">
    <property type="term" value="P:DNA recombination"/>
    <property type="evidence" value="ECO:0007669"/>
    <property type="project" value="UniProtKB-KW"/>
</dbReference>
<keyword evidence="12" id="KW-0233">DNA recombination</keyword>
<keyword evidence="3" id="KW-0540">Nuclease</keyword>
<dbReference type="InterPro" id="IPR012337">
    <property type="entry name" value="RNaseH-like_sf"/>
</dbReference>
<keyword evidence="17" id="KW-1185">Reference proteome</keyword>
<dbReference type="GO" id="GO:0046872">
    <property type="term" value="F:metal ion binding"/>
    <property type="evidence" value="ECO:0007669"/>
    <property type="project" value="UniProtKB-KW"/>
</dbReference>
<evidence type="ECO:0000256" key="2">
    <source>
        <dbReference type="ARBA" id="ARBA00022695"/>
    </source>
</evidence>
<dbReference type="InterPro" id="IPR036397">
    <property type="entry name" value="RNaseH_sf"/>
</dbReference>
<evidence type="ECO:0000313" key="17">
    <source>
        <dbReference type="Proteomes" id="UP000765509"/>
    </source>
</evidence>
<evidence type="ECO:0000256" key="11">
    <source>
        <dbReference type="ARBA" id="ARBA00022932"/>
    </source>
</evidence>